<dbReference type="EMBL" id="MN739483">
    <property type="protein sequence ID" value="QHT07613.1"/>
    <property type="molecule type" value="Genomic_DNA"/>
</dbReference>
<dbReference type="AlphaFoldDB" id="A0A6C0CTM7"/>
<protein>
    <submittedName>
        <fullName evidence="4">Uncharacterized protein</fullName>
    </submittedName>
</protein>
<keyword evidence="3" id="KW-0812">Transmembrane</keyword>
<sequence length="571" mass="65626">MSSDYTILLFVAVFVLTILTVLKNKKYIEKFEDDGTTTGTTTTSSSQIRINNPAGSNVLSINDIDRNIIVNEKHQDLLLSGSQLPINYVSFYYSCFQYDSIDFLQKKWSSVVNKNDKLYIKTVDNLFSRYKQKDGFNLSENVMIEGTNSDSLKMSSYRMKQFTFFMYVKLNIKTNDFNTYNLYELYSSNVEGNIAFCVKIENKKLKIVYGGIEFGDTIAMNNYLNTEEPILLTIVKHQQDNSHHIKIYVHKNVGDVNDVNDVNNLNFTIADIDYDSIKYISGNRSYIELSKEKFTINKFLDQTHGGLNMKLLNIGMINTPLSADAIKGIYDHLVDQRVNQLNASVIESNTQLALQRETINNLEAELDRLNQCKLSPEVCGQCVGVDTSRFSAIQNDTKCYSAFRNKCELIKKDPMYVNNSEEEEFCRFMSPVVIQTASNCVADNSQESKNIRTISLDRVSREDSGTPNADQLDDIKLHDLYKPIEKTEEEVVEEEEKTCPEKKEEKKDTSDKKTIKDFVDGKVSKDQLYKNIMDDYQKDLNSKIDEIDSEDSSEEKSSSFLDFMKYFFFMK</sequence>
<name>A0A6C0CTM7_9ZZZZ</name>
<feature type="coiled-coil region" evidence="1">
    <location>
        <begin position="345"/>
        <end position="372"/>
    </location>
</feature>
<keyword evidence="3" id="KW-1133">Transmembrane helix</keyword>
<evidence type="ECO:0000256" key="1">
    <source>
        <dbReference type="SAM" id="Coils"/>
    </source>
</evidence>
<feature type="transmembrane region" description="Helical" evidence="3">
    <location>
        <begin position="6"/>
        <end position="22"/>
    </location>
</feature>
<evidence type="ECO:0000256" key="3">
    <source>
        <dbReference type="SAM" id="Phobius"/>
    </source>
</evidence>
<organism evidence="4">
    <name type="scientific">viral metagenome</name>
    <dbReference type="NCBI Taxonomy" id="1070528"/>
    <lineage>
        <taxon>unclassified sequences</taxon>
        <taxon>metagenomes</taxon>
        <taxon>organismal metagenomes</taxon>
    </lineage>
</organism>
<reference evidence="4" key="1">
    <citation type="journal article" date="2020" name="Nature">
        <title>Giant virus diversity and host interactions through global metagenomics.</title>
        <authorList>
            <person name="Schulz F."/>
            <person name="Roux S."/>
            <person name="Paez-Espino D."/>
            <person name="Jungbluth S."/>
            <person name="Walsh D.A."/>
            <person name="Denef V.J."/>
            <person name="McMahon K.D."/>
            <person name="Konstantinidis K.T."/>
            <person name="Eloe-Fadrosh E.A."/>
            <person name="Kyrpides N.C."/>
            <person name="Woyke T."/>
        </authorList>
    </citation>
    <scope>NUCLEOTIDE SEQUENCE</scope>
    <source>
        <strain evidence="4">GVMAG-M-3300021964-36</strain>
    </source>
</reference>
<evidence type="ECO:0000313" key="4">
    <source>
        <dbReference type="EMBL" id="QHT07613.1"/>
    </source>
</evidence>
<keyword evidence="3" id="KW-0472">Membrane</keyword>
<proteinExistence type="predicted"/>
<accession>A0A6C0CTM7</accession>
<evidence type="ECO:0000256" key="2">
    <source>
        <dbReference type="SAM" id="MobiDB-lite"/>
    </source>
</evidence>
<feature type="compositionally biased region" description="Basic and acidic residues" evidence="2">
    <location>
        <begin position="497"/>
        <end position="512"/>
    </location>
</feature>
<keyword evidence="1" id="KW-0175">Coiled coil</keyword>
<feature type="region of interest" description="Disordered" evidence="2">
    <location>
        <begin position="493"/>
        <end position="512"/>
    </location>
</feature>